<dbReference type="NCBIfam" id="TIGR01494">
    <property type="entry name" value="ATPase_P-type"/>
    <property type="match status" value="1"/>
</dbReference>
<keyword evidence="4" id="KW-1278">Translocase</keyword>
<dbReference type="RefSeq" id="WP_012797834.1">
    <property type="nucleotide sequence ID" value="NC_013165.1"/>
</dbReference>
<feature type="domain" description="P-type ATPase A" evidence="8">
    <location>
        <begin position="197"/>
        <end position="294"/>
    </location>
</feature>
<dbReference type="InterPro" id="IPR023214">
    <property type="entry name" value="HAD_sf"/>
</dbReference>
<dbReference type="KEGG" id="shi:Shel_06700"/>
<dbReference type="SFLD" id="SFLDF00027">
    <property type="entry name" value="p-type_atpase"/>
    <property type="match status" value="1"/>
</dbReference>
<dbReference type="Gene3D" id="2.70.150.10">
    <property type="entry name" value="Calcium-transporting ATPase, cytoplasmic transduction domain A"/>
    <property type="match status" value="1"/>
</dbReference>
<dbReference type="PRINTS" id="PR00119">
    <property type="entry name" value="CATATPASE"/>
</dbReference>
<dbReference type="InterPro" id="IPR036412">
    <property type="entry name" value="HAD-like_sf"/>
</dbReference>
<dbReference type="SUPFAM" id="SSF56784">
    <property type="entry name" value="HAD-like"/>
    <property type="match status" value="1"/>
</dbReference>
<evidence type="ECO:0000259" key="8">
    <source>
        <dbReference type="Pfam" id="PF00122"/>
    </source>
</evidence>
<dbReference type="GO" id="GO:0015086">
    <property type="term" value="F:cadmium ion transmembrane transporter activity"/>
    <property type="evidence" value="ECO:0007669"/>
    <property type="project" value="TreeGrafter"/>
</dbReference>
<gene>
    <name evidence="9" type="ordered locus">Shel_06700</name>
</gene>
<keyword evidence="3" id="KW-0812">Transmembrane</keyword>
<keyword evidence="7" id="KW-0547">Nucleotide-binding</keyword>
<dbReference type="Pfam" id="PF00702">
    <property type="entry name" value="Hydrolase"/>
    <property type="match status" value="1"/>
</dbReference>
<dbReference type="InterPro" id="IPR059000">
    <property type="entry name" value="ATPase_P-type_domA"/>
</dbReference>
<dbReference type="GO" id="GO:0019829">
    <property type="term" value="F:ATPase-coupled monoatomic cation transmembrane transporter activity"/>
    <property type="evidence" value="ECO:0007669"/>
    <property type="project" value="InterPro"/>
</dbReference>
<accession>C7N3Y8</accession>
<evidence type="ECO:0000256" key="1">
    <source>
        <dbReference type="ARBA" id="ARBA00004651"/>
    </source>
</evidence>
<dbReference type="STRING" id="471855.Shel_06700"/>
<proteinExistence type="inferred from homology"/>
<dbReference type="Pfam" id="PF00122">
    <property type="entry name" value="E1-E2_ATPase"/>
    <property type="match status" value="1"/>
</dbReference>
<dbReference type="InterPro" id="IPR018303">
    <property type="entry name" value="ATPase_P-typ_P_site"/>
</dbReference>
<evidence type="ECO:0000256" key="7">
    <source>
        <dbReference type="RuleBase" id="RU362081"/>
    </source>
</evidence>
<dbReference type="PANTHER" id="PTHR48085">
    <property type="entry name" value="CADMIUM/ZINC-TRANSPORTING ATPASE HMA2-RELATED"/>
    <property type="match status" value="1"/>
</dbReference>
<keyword evidence="6" id="KW-0472">Membrane</keyword>
<evidence type="ECO:0000313" key="9">
    <source>
        <dbReference type="EMBL" id="ACV21729.1"/>
    </source>
</evidence>
<dbReference type="PRINTS" id="PR00120">
    <property type="entry name" value="HATPASE"/>
</dbReference>
<evidence type="ECO:0000313" key="10">
    <source>
        <dbReference type="Proteomes" id="UP000002026"/>
    </source>
</evidence>
<dbReference type="PROSITE" id="PS01229">
    <property type="entry name" value="COF_2"/>
    <property type="match status" value="1"/>
</dbReference>
<dbReference type="EMBL" id="CP001684">
    <property type="protein sequence ID" value="ACV21729.1"/>
    <property type="molecule type" value="Genomic_DNA"/>
</dbReference>
<dbReference type="Gene3D" id="3.40.1110.10">
    <property type="entry name" value="Calcium-transporting ATPase, cytoplasmic domain N"/>
    <property type="match status" value="1"/>
</dbReference>
<dbReference type="GO" id="GO:0016887">
    <property type="term" value="F:ATP hydrolysis activity"/>
    <property type="evidence" value="ECO:0007669"/>
    <property type="project" value="InterPro"/>
</dbReference>
<evidence type="ECO:0000256" key="3">
    <source>
        <dbReference type="ARBA" id="ARBA00022692"/>
    </source>
</evidence>
<dbReference type="Gene3D" id="3.40.50.1000">
    <property type="entry name" value="HAD superfamily/HAD-like"/>
    <property type="match status" value="1"/>
</dbReference>
<dbReference type="SFLD" id="SFLDG00002">
    <property type="entry name" value="C1.7:_P-type_atpase_like"/>
    <property type="match status" value="1"/>
</dbReference>
<dbReference type="InterPro" id="IPR008250">
    <property type="entry name" value="ATPase_P-typ_transduc_dom_A_sf"/>
</dbReference>
<keyword evidence="10" id="KW-1185">Reference proteome</keyword>
<dbReference type="Proteomes" id="UP000002026">
    <property type="component" value="Chromosome"/>
</dbReference>
<dbReference type="InterPro" id="IPR023299">
    <property type="entry name" value="ATPase_P-typ_cyto_dom_N"/>
</dbReference>
<evidence type="ECO:0000256" key="2">
    <source>
        <dbReference type="ARBA" id="ARBA00006024"/>
    </source>
</evidence>
<keyword evidence="7" id="KW-0479">Metal-binding</keyword>
<dbReference type="InterPro" id="IPR044492">
    <property type="entry name" value="P_typ_ATPase_HD_dom"/>
</dbReference>
<keyword evidence="7" id="KW-1003">Cell membrane</keyword>
<dbReference type="SUPFAM" id="SSF81653">
    <property type="entry name" value="Calcium ATPase, transduction domain A"/>
    <property type="match status" value="1"/>
</dbReference>
<dbReference type="GO" id="GO:0005886">
    <property type="term" value="C:plasma membrane"/>
    <property type="evidence" value="ECO:0007669"/>
    <property type="project" value="UniProtKB-SubCell"/>
</dbReference>
<dbReference type="eggNOG" id="COG2217">
    <property type="taxonomic scope" value="Bacteria"/>
</dbReference>
<keyword evidence="5" id="KW-1133">Transmembrane helix</keyword>
<dbReference type="PROSITE" id="PS00154">
    <property type="entry name" value="ATPASE_E1_E2"/>
    <property type="match status" value="1"/>
</dbReference>
<dbReference type="InterPro" id="IPR027256">
    <property type="entry name" value="P-typ_ATPase_IB"/>
</dbReference>
<comment type="subcellular location">
    <subcellularLocation>
        <location evidence="1">Cell membrane</location>
        <topology evidence="1">Multi-pass membrane protein</topology>
    </subcellularLocation>
</comment>
<dbReference type="InterPro" id="IPR001757">
    <property type="entry name" value="P_typ_ATPase"/>
</dbReference>
<evidence type="ECO:0000256" key="5">
    <source>
        <dbReference type="ARBA" id="ARBA00022989"/>
    </source>
</evidence>
<keyword evidence="7" id="KW-0067">ATP-binding</keyword>
<dbReference type="SFLD" id="SFLDS00003">
    <property type="entry name" value="Haloacid_Dehalogenase"/>
    <property type="match status" value="1"/>
</dbReference>
<dbReference type="HOGENOM" id="CLU_001771_6_3_11"/>
<comment type="similarity">
    <text evidence="2 7">Belongs to the cation transport ATPase (P-type) (TC 3.A.3) family. Type IB subfamily.</text>
</comment>
<dbReference type="NCBIfam" id="TIGR01525">
    <property type="entry name" value="ATPase-IB_hvy"/>
    <property type="match status" value="1"/>
</dbReference>
<dbReference type="AlphaFoldDB" id="C7N3Y8"/>
<organism evidence="9 10">
    <name type="scientific">Slackia heliotrinireducens (strain ATCC 29202 / DSM 20476 / NCTC 11029 / RHS 1)</name>
    <name type="common">Peptococcus heliotrinreducens</name>
    <dbReference type="NCBI Taxonomy" id="471855"/>
    <lineage>
        <taxon>Bacteria</taxon>
        <taxon>Bacillati</taxon>
        <taxon>Actinomycetota</taxon>
        <taxon>Coriobacteriia</taxon>
        <taxon>Eggerthellales</taxon>
        <taxon>Eggerthellaceae</taxon>
        <taxon>Slackia</taxon>
    </lineage>
</organism>
<dbReference type="GO" id="GO:0046872">
    <property type="term" value="F:metal ion binding"/>
    <property type="evidence" value="ECO:0007669"/>
    <property type="project" value="UniProtKB-KW"/>
</dbReference>
<reference evidence="9 10" key="1">
    <citation type="journal article" date="2009" name="Stand. Genomic Sci.">
        <title>Complete genome sequence of Slackia heliotrinireducens type strain (RHS 1).</title>
        <authorList>
            <person name="Pukall R."/>
            <person name="Lapidus A."/>
            <person name="Nolan M."/>
            <person name="Copeland A."/>
            <person name="Glavina Del Rio T."/>
            <person name="Lucas S."/>
            <person name="Chen F."/>
            <person name="Tice H."/>
            <person name="Cheng J.F."/>
            <person name="Chertkov O."/>
            <person name="Bruce D."/>
            <person name="Goodwin L."/>
            <person name="Kuske C."/>
            <person name="Brettin T."/>
            <person name="Detter J.C."/>
            <person name="Han C."/>
            <person name="Pitluck S."/>
            <person name="Pati A."/>
            <person name="Mavrommatis K."/>
            <person name="Ivanova N."/>
            <person name="Ovchinnikova G."/>
            <person name="Chen A."/>
            <person name="Palaniappan K."/>
            <person name="Schneider S."/>
            <person name="Rohde M."/>
            <person name="Chain P."/>
            <person name="D'haeseleer P."/>
            <person name="Goker M."/>
            <person name="Bristow J."/>
            <person name="Eisen J.A."/>
            <person name="Markowitz V."/>
            <person name="Kyrpides N.C."/>
            <person name="Klenk H.P."/>
            <person name="Hugenholtz P."/>
        </authorList>
    </citation>
    <scope>NUCLEOTIDE SEQUENCE [LARGE SCALE GENOMIC DNA]</scope>
    <source>
        <strain evidence="10">ATCC 29202 / DSM 20476 / NCTC 11029 / RHS 1</strain>
    </source>
</reference>
<protein>
    <submittedName>
        <fullName evidence="9">Heavy metal translocating P-type ATPase</fullName>
    </submittedName>
</protein>
<dbReference type="GO" id="GO:0005524">
    <property type="term" value="F:ATP binding"/>
    <property type="evidence" value="ECO:0007669"/>
    <property type="project" value="UniProtKB-UniRule"/>
</dbReference>
<name>C7N3Y8_SLAHD</name>
<evidence type="ECO:0000256" key="6">
    <source>
        <dbReference type="ARBA" id="ARBA00023136"/>
    </source>
</evidence>
<dbReference type="PANTHER" id="PTHR48085:SF5">
    <property type="entry name" value="CADMIUM_ZINC-TRANSPORTING ATPASE HMA4-RELATED"/>
    <property type="match status" value="1"/>
</dbReference>
<evidence type="ECO:0000256" key="4">
    <source>
        <dbReference type="ARBA" id="ARBA00022967"/>
    </source>
</evidence>
<dbReference type="InterPro" id="IPR051014">
    <property type="entry name" value="Cation_Transport_ATPase_IB"/>
</dbReference>
<sequence>MDFSIRTEIPGRMRLNLAGPVPDNDIDSLITVTKSCMYVTKVTVYARIGQLAVNYVNAPDARKTVIDHLRSIDAEKIAAARGQYTMTLAPRASKLFFQLANVIGGYVFRRWVLPAPLRAICTVVSFLPFLKAGVAELANSRLTVPVLDMSAIAISFLKRDFNTAGSTMLLLNVGEILEDYTRASSENALINSLLDVPESARKVIDGDEMIVPSNELAAGDLVVVRTGQSICVDGVIEAGEGAVNQASLTGEPLAIRRSVGDDVYAGTAVEEGELYIRVRSDTNQTRLRSIVTMVNAADDLKAESQSRMEALADKIVPWNFLLAGLVAITTRSIIKTSAALMVDYSCALKLTGSIAVMTAMSNAAKAGVTTKGAKHFETFANADTIVFDKTGTLTEAAPKLAKVESLDPAWPEEEVLRLAACLEEHFPHPVARAVVHGAMERNLEHRERHAAVEYIVAHGIASSLDGHRVVIGSRHFVIEDEHVPISDETIAYLEDTFHGLSPLYLAVNHKLVGVLGVQDPLKADTRKAIQQLRDLGFKHVVMLTGDAQKTAERIAAEAGIDEFQANMLPEDKFAYLERLKEEGRVVAMVGDGVNDSPALSRADVGVAMGQGSDIAKEVADIVLSGSNLDSLVMLRQLSQELMNRLNVSYASTMTINSALLALGILGVISPQLSSLLHNASTVAMSLRNTAAYLPQHEKELEL</sequence>